<sequence length="99" mass="10436">MAKPKILKSNLSIALVLMIIGVLFLYSFNSTGKFTGVISELSCAQGSGDTDLDGLPDNCETIFGTNKVIVDTDGDGCSDGTEAKSNTDALDIYSYPDNC</sequence>
<name>A0A382NA28_9ZZZZ</name>
<keyword evidence="1" id="KW-0472">Membrane</keyword>
<keyword evidence="1" id="KW-0812">Transmembrane</keyword>
<evidence type="ECO:0008006" key="3">
    <source>
        <dbReference type="Google" id="ProtNLM"/>
    </source>
</evidence>
<reference evidence="2" key="1">
    <citation type="submission" date="2018-05" db="EMBL/GenBank/DDBJ databases">
        <authorList>
            <person name="Lanie J.A."/>
            <person name="Ng W.-L."/>
            <person name="Kazmierczak K.M."/>
            <person name="Andrzejewski T.M."/>
            <person name="Davidsen T.M."/>
            <person name="Wayne K.J."/>
            <person name="Tettelin H."/>
            <person name="Glass J.I."/>
            <person name="Rusch D."/>
            <person name="Podicherti R."/>
            <person name="Tsui H.-C.T."/>
            <person name="Winkler M.E."/>
        </authorList>
    </citation>
    <scope>NUCLEOTIDE SEQUENCE</scope>
</reference>
<accession>A0A382NA28</accession>
<dbReference type="AlphaFoldDB" id="A0A382NA28"/>
<gene>
    <name evidence="2" type="ORF">METZ01_LOCUS310444</name>
</gene>
<keyword evidence="1" id="KW-1133">Transmembrane helix</keyword>
<evidence type="ECO:0000256" key="1">
    <source>
        <dbReference type="SAM" id="Phobius"/>
    </source>
</evidence>
<evidence type="ECO:0000313" key="2">
    <source>
        <dbReference type="EMBL" id="SVC57590.1"/>
    </source>
</evidence>
<dbReference type="EMBL" id="UINC01098795">
    <property type="protein sequence ID" value="SVC57590.1"/>
    <property type="molecule type" value="Genomic_DNA"/>
</dbReference>
<organism evidence="2">
    <name type="scientific">marine metagenome</name>
    <dbReference type="NCBI Taxonomy" id="408172"/>
    <lineage>
        <taxon>unclassified sequences</taxon>
        <taxon>metagenomes</taxon>
        <taxon>ecological metagenomes</taxon>
    </lineage>
</organism>
<protein>
    <recommendedName>
        <fullName evidence="3">Thrombospondin type 3 repeat-containing protein</fullName>
    </recommendedName>
</protein>
<proteinExistence type="predicted"/>
<feature type="transmembrane region" description="Helical" evidence="1">
    <location>
        <begin position="12"/>
        <end position="29"/>
    </location>
</feature>